<evidence type="ECO:0000313" key="4">
    <source>
        <dbReference type="Proteomes" id="UP001204524"/>
    </source>
</evidence>
<dbReference type="RefSeq" id="WP_254183433.1">
    <property type="nucleotide sequence ID" value="NZ_JANARS010000013.1"/>
</dbReference>
<keyword evidence="2" id="KW-0472">Membrane</keyword>
<reference evidence="3 4" key="1">
    <citation type="submission" date="2022-06" db="EMBL/GenBank/DDBJ databases">
        <authorList>
            <person name="So Y."/>
        </authorList>
    </citation>
    <scope>NUCLEOTIDE SEQUENCE [LARGE SCALE GENOMIC DNA]</scope>
    <source>
        <strain evidence="3 4">STR3</strain>
    </source>
</reference>
<name>A0ABT1L2M1_9ACTN</name>
<evidence type="ECO:0000256" key="1">
    <source>
        <dbReference type="SAM" id="MobiDB-lite"/>
    </source>
</evidence>
<dbReference type="Proteomes" id="UP001204524">
    <property type="component" value="Unassembled WGS sequence"/>
</dbReference>
<feature type="region of interest" description="Disordered" evidence="1">
    <location>
        <begin position="1"/>
        <end position="20"/>
    </location>
</feature>
<organism evidence="3 4">
    <name type="scientific">Nocardioides pinisoli</name>
    <dbReference type="NCBI Taxonomy" id="2950279"/>
    <lineage>
        <taxon>Bacteria</taxon>
        <taxon>Bacillati</taxon>
        <taxon>Actinomycetota</taxon>
        <taxon>Actinomycetes</taxon>
        <taxon>Propionibacteriales</taxon>
        <taxon>Nocardioidaceae</taxon>
        <taxon>Nocardioides</taxon>
    </lineage>
</organism>
<comment type="caution">
    <text evidence="3">The sequence shown here is derived from an EMBL/GenBank/DDBJ whole genome shotgun (WGS) entry which is preliminary data.</text>
</comment>
<gene>
    <name evidence="3" type="ORF">NCI01_20950</name>
</gene>
<keyword evidence="2" id="KW-0812">Transmembrane</keyword>
<evidence type="ECO:0000313" key="3">
    <source>
        <dbReference type="EMBL" id="MCP3424277.1"/>
    </source>
</evidence>
<proteinExistence type="predicted"/>
<feature type="transmembrane region" description="Helical" evidence="2">
    <location>
        <begin position="119"/>
        <end position="140"/>
    </location>
</feature>
<feature type="transmembrane region" description="Helical" evidence="2">
    <location>
        <begin position="83"/>
        <end position="107"/>
    </location>
</feature>
<keyword evidence="4" id="KW-1185">Reference proteome</keyword>
<feature type="transmembrane region" description="Helical" evidence="2">
    <location>
        <begin position="57"/>
        <end position="76"/>
    </location>
</feature>
<dbReference type="InterPro" id="IPR007165">
    <property type="entry name" value="Phage_holin_4_2"/>
</dbReference>
<dbReference type="InterPro" id="IPR002591">
    <property type="entry name" value="Phosphodiest/P_Trfase"/>
</dbReference>
<feature type="compositionally biased region" description="Basic and acidic residues" evidence="1">
    <location>
        <begin position="8"/>
        <end position="20"/>
    </location>
</feature>
<evidence type="ECO:0000256" key="2">
    <source>
        <dbReference type="SAM" id="Phobius"/>
    </source>
</evidence>
<dbReference type="EMBL" id="JANARS010000013">
    <property type="protein sequence ID" value="MCP3424277.1"/>
    <property type="molecule type" value="Genomic_DNA"/>
</dbReference>
<accession>A0ABT1L2M1</accession>
<protein>
    <submittedName>
        <fullName evidence="3">Phage holin family protein</fullName>
    </submittedName>
</protein>
<sequence length="687" mass="73663">MTSSHPSQPDEHPSAPADRRSRVRVTLADVLRLLGTGFLTFLSLLITAELLPGFTFTSWWPLAVAAAVGGVVGMLVRPVLALVSAAVGWVAVAAAAIFGQALIMQAAITIVPGASFDSFWTAVATAWLTAAIATLLAWLASAGTDESMTASLMRIQPGTVSDPEVDGVLFIQLDGVSFPVMQWVLQSGTMTTPRRWLDTGSHAVHEWAVQMPCTTPASQQAILQGSAAGVPAFRWYDREVGRVLVANRPADASVIEARASTGMGLLADGGVSVSNLFTGDAPRACMTMSRLEVSRGSRRTRQVFARFVLRPDGLVRSVSRTVAELGRERFQARRQRRLGVHPRVHRSWTFAGLRAFSNCLLRDLNTTVVAEEMMNGTRSIYVDYVDYDEIGHHAGATRIESLAALSGLDQVLTVLEKVAERAPRRYHIVVLSDHGQSQGEPFATRHGIELSDLCRSLTDSTTTGVESSIEGWGRVDSVIEDLGGTHTSGMTSAATRRVDTKLGGDDVDAGEAELVVLGSGNLGLVYVPGKRRLLMEEIEERWPRLLPGLLAHPGVGFLSVLSERGPLALGQHGRRHLTTGEVEGVDPLAAFGPHAASVLETATLMPEAPEIYVNSSYDPVTMDVAAFEPLVGCHGGLGGWQDRGFVMAPTHLFSPDGPITGGDELHQHLVAMLVALGHRTQLQRTPS</sequence>
<dbReference type="Gene3D" id="3.40.720.10">
    <property type="entry name" value="Alkaline Phosphatase, subunit A"/>
    <property type="match status" value="1"/>
</dbReference>
<dbReference type="SUPFAM" id="SSF53649">
    <property type="entry name" value="Alkaline phosphatase-like"/>
    <property type="match status" value="1"/>
</dbReference>
<keyword evidence="2" id="KW-1133">Transmembrane helix</keyword>
<dbReference type="Pfam" id="PF04020">
    <property type="entry name" value="Phage_holin_4_2"/>
    <property type="match status" value="1"/>
</dbReference>
<dbReference type="InterPro" id="IPR017850">
    <property type="entry name" value="Alkaline_phosphatase_core_sf"/>
</dbReference>
<dbReference type="Pfam" id="PF01663">
    <property type="entry name" value="Phosphodiest"/>
    <property type="match status" value="1"/>
</dbReference>
<feature type="transmembrane region" description="Helical" evidence="2">
    <location>
        <begin position="30"/>
        <end position="51"/>
    </location>
</feature>